<reference evidence="1" key="1">
    <citation type="journal article" date="2023" name="Plant J.">
        <title>Genome sequences and population genomics provide insights into the demographic history, inbreeding, and mutation load of two 'living fossil' tree species of Dipteronia.</title>
        <authorList>
            <person name="Feng Y."/>
            <person name="Comes H.P."/>
            <person name="Chen J."/>
            <person name="Zhu S."/>
            <person name="Lu R."/>
            <person name="Zhang X."/>
            <person name="Li P."/>
            <person name="Qiu J."/>
            <person name="Olsen K.M."/>
            <person name="Qiu Y."/>
        </authorList>
    </citation>
    <scope>NUCLEOTIDE SEQUENCE</scope>
    <source>
        <strain evidence="1">NBL</strain>
    </source>
</reference>
<comment type="caution">
    <text evidence="1">The sequence shown here is derived from an EMBL/GenBank/DDBJ whole genome shotgun (WGS) entry which is preliminary data.</text>
</comment>
<dbReference type="EMBL" id="JANJYJ010000009">
    <property type="protein sequence ID" value="KAK3187671.1"/>
    <property type="molecule type" value="Genomic_DNA"/>
</dbReference>
<accession>A0AAD9ZQ03</accession>
<dbReference type="AlphaFoldDB" id="A0AAD9ZQ03"/>
<dbReference type="Proteomes" id="UP001281410">
    <property type="component" value="Unassembled WGS sequence"/>
</dbReference>
<sequence>MVKNGFSTPFLTFATLAAYGHEPIANLMQMGSENVRPETVMGLYTVYLRVQYLGSTYLWNLGEPILTEIVTLQVNMIR</sequence>
<evidence type="ECO:0000313" key="2">
    <source>
        <dbReference type="Proteomes" id="UP001281410"/>
    </source>
</evidence>
<protein>
    <submittedName>
        <fullName evidence="1">Uncharacterized protein</fullName>
    </submittedName>
</protein>
<name>A0AAD9ZQ03_9ROSI</name>
<keyword evidence="2" id="KW-1185">Reference proteome</keyword>
<proteinExistence type="predicted"/>
<evidence type="ECO:0000313" key="1">
    <source>
        <dbReference type="EMBL" id="KAK3187671.1"/>
    </source>
</evidence>
<gene>
    <name evidence="1" type="ORF">Dsin_027232</name>
</gene>
<organism evidence="1 2">
    <name type="scientific">Dipteronia sinensis</name>
    <dbReference type="NCBI Taxonomy" id="43782"/>
    <lineage>
        <taxon>Eukaryota</taxon>
        <taxon>Viridiplantae</taxon>
        <taxon>Streptophyta</taxon>
        <taxon>Embryophyta</taxon>
        <taxon>Tracheophyta</taxon>
        <taxon>Spermatophyta</taxon>
        <taxon>Magnoliopsida</taxon>
        <taxon>eudicotyledons</taxon>
        <taxon>Gunneridae</taxon>
        <taxon>Pentapetalae</taxon>
        <taxon>rosids</taxon>
        <taxon>malvids</taxon>
        <taxon>Sapindales</taxon>
        <taxon>Sapindaceae</taxon>
        <taxon>Hippocastanoideae</taxon>
        <taxon>Acereae</taxon>
        <taxon>Dipteronia</taxon>
    </lineage>
</organism>